<protein>
    <recommendedName>
        <fullName evidence="1">DUF4219 domain-containing protein</fullName>
    </recommendedName>
</protein>
<proteinExistence type="predicted"/>
<sequence>MAFTSFSPPSSFIFNGENYHMWVVKMKIYLQAYELREVVNTDVELAPLRDNAIGVQIENMTKVKDKDEDEGFDDLFVKRIRPIVGTCHRFDLVVLKHTIFEEVARKNNIGVCCKMVKKECCKLAIDAVASSKMKCELVSSPKFKLRTQKSAS</sequence>
<dbReference type="PANTHER" id="PTHR35317:SF31">
    <property type="entry name" value="DUF4219 DOMAIN-CONTAINING PROTEIN"/>
    <property type="match status" value="1"/>
</dbReference>
<name>A0ABR0QAJ1_GOSAR</name>
<dbReference type="Proteomes" id="UP001358586">
    <property type="component" value="Chromosome 4"/>
</dbReference>
<comment type="caution">
    <text evidence="2">The sequence shown here is derived from an EMBL/GenBank/DDBJ whole genome shotgun (WGS) entry which is preliminary data.</text>
</comment>
<gene>
    <name evidence="2" type="ORF">PVK06_011921</name>
</gene>
<feature type="domain" description="DUF4219" evidence="1">
    <location>
        <begin position="14"/>
        <end position="40"/>
    </location>
</feature>
<accession>A0ABR0QAJ1</accession>
<reference evidence="2 3" key="1">
    <citation type="submission" date="2023-03" db="EMBL/GenBank/DDBJ databases">
        <title>WGS of Gossypium arboreum.</title>
        <authorList>
            <person name="Yu D."/>
        </authorList>
    </citation>
    <scope>NUCLEOTIDE SEQUENCE [LARGE SCALE GENOMIC DNA]</scope>
    <source>
        <tissue evidence="2">Leaf</tissue>
    </source>
</reference>
<evidence type="ECO:0000313" key="3">
    <source>
        <dbReference type="Proteomes" id="UP001358586"/>
    </source>
</evidence>
<dbReference type="InterPro" id="IPR025314">
    <property type="entry name" value="DUF4219"/>
</dbReference>
<dbReference type="Pfam" id="PF13961">
    <property type="entry name" value="DUF4219"/>
    <property type="match status" value="1"/>
</dbReference>
<dbReference type="PANTHER" id="PTHR35317">
    <property type="entry name" value="OS04G0629600 PROTEIN"/>
    <property type="match status" value="1"/>
</dbReference>
<evidence type="ECO:0000259" key="1">
    <source>
        <dbReference type="Pfam" id="PF13961"/>
    </source>
</evidence>
<keyword evidence="3" id="KW-1185">Reference proteome</keyword>
<evidence type="ECO:0000313" key="2">
    <source>
        <dbReference type="EMBL" id="KAK5836165.1"/>
    </source>
</evidence>
<dbReference type="EMBL" id="JARKNE010000004">
    <property type="protein sequence ID" value="KAK5836165.1"/>
    <property type="molecule type" value="Genomic_DNA"/>
</dbReference>
<organism evidence="2 3">
    <name type="scientific">Gossypium arboreum</name>
    <name type="common">Tree cotton</name>
    <name type="synonym">Gossypium nanking</name>
    <dbReference type="NCBI Taxonomy" id="29729"/>
    <lineage>
        <taxon>Eukaryota</taxon>
        <taxon>Viridiplantae</taxon>
        <taxon>Streptophyta</taxon>
        <taxon>Embryophyta</taxon>
        <taxon>Tracheophyta</taxon>
        <taxon>Spermatophyta</taxon>
        <taxon>Magnoliopsida</taxon>
        <taxon>eudicotyledons</taxon>
        <taxon>Gunneridae</taxon>
        <taxon>Pentapetalae</taxon>
        <taxon>rosids</taxon>
        <taxon>malvids</taxon>
        <taxon>Malvales</taxon>
        <taxon>Malvaceae</taxon>
        <taxon>Malvoideae</taxon>
        <taxon>Gossypium</taxon>
    </lineage>
</organism>